<dbReference type="InterPro" id="IPR036182">
    <property type="entry name" value="PCuAC_sf"/>
</dbReference>
<dbReference type="eggNOG" id="COG2847">
    <property type="taxonomic scope" value="Bacteria"/>
</dbReference>
<dbReference type="EMBL" id="CP002382">
    <property type="protein sequence ID" value="AEP10569.1"/>
    <property type="molecule type" value="Genomic_DNA"/>
</dbReference>
<dbReference type="PANTHER" id="PTHR36302">
    <property type="entry name" value="BLR7088 PROTEIN"/>
    <property type="match status" value="1"/>
</dbReference>
<dbReference type="PANTHER" id="PTHR36302:SF1">
    <property type="entry name" value="COPPER CHAPERONE PCU(A)C"/>
    <property type="match status" value="1"/>
</dbReference>
<gene>
    <name evidence="3" type="ordered locus">MICA_2266</name>
</gene>
<dbReference type="AlphaFoldDB" id="G2KT25"/>
<dbReference type="STRING" id="856793.MICA_2266"/>
<keyword evidence="4" id="KW-1185">Reference proteome</keyword>
<sequence length="164" mass="17293">MKMRSAALMALMLSVLSSAAYADVIVHDAYSFATVSGTKTGAVFLTVGADAADRLIGAETPVTKRAELHTHEDDNGVMKMRKTDGFDVGADAGLTLKPGGHHIMLLDLPQPLVKDQTFPLTLVFEKAGKVETTVLVRAAGDVPADHDHGHDHGAGHDDHAGHAH</sequence>
<dbReference type="HOGENOM" id="CLU_100939_2_2_5"/>
<accession>G2KT25</accession>
<dbReference type="OrthoDB" id="9796962at2"/>
<organism evidence="3 4">
    <name type="scientific">Micavibrio aeruginosavorus (strain ARL-13)</name>
    <dbReference type="NCBI Taxonomy" id="856793"/>
    <lineage>
        <taxon>Bacteria</taxon>
        <taxon>Pseudomonadati</taxon>
        <taxon>Bdellovibrionota</taxon>
        <taxon>Bdellovibrionia</taxon>
        <taxon>Bdellovibrionales</taxon>
        <taxon>Pseudobdellovibrionaceae</taxon>
        <taxon>Micavibrio</taxon>
    </lineage>
</organism>
<evidence type="ECO:0000313" key="4">
    <source>
        <dbReference type="Proteomes" id="UP000009286"/>
    </source>
</evidence>
<keyword evidence="2" id="KW-0732">Signal</keyword>
<reference evidence="3 4" key="1">
    <citation type="journal article" date="2011" name="BMC Genomics">
        <title>Genomic insights into an obligate epibiotic bacterial predator: Micavibrio aeruginosavorus ARL-13.</title>
        <authorList>
            <person name="Wang Z."/>
            <person name="Kadouri D."/>
            <person name="Wu M."/>
        </authorList>
    </citation>
    <scope>NUCLEOTIDE SEQUENCE [LARGE SCALE GENOMIC DNA]</scope>
    <source>
        <strain evidence="3 4">ARL-13</strain>
    </source>
</reference>
<feature type="signal peptide" evidence="2">
    <location>
        <begin position="1"/>
        <end position="22"/>
    </location>
</feature>
<evidence type="ECO:0000313" key="3">
    <source>
        <dbReference type="EMBL" id="AEP10569.1"/>
    </source>
</evidence>
<feature type="region of interest" description="Disordered" evidence="1">
    <location>
        <begin position="142"/>
        <end position="164"/>
    </location>
</feature>
<proteinExistence type="predicted"/>
<dbReference type="RefSeq" id="WP_014103792.1">
    <property type="nucleotide sequence ID" value="NC_016026.1"/>
</dbReference>
<dbReference type="KEGG" id="mai:MICA_2266"/>
<dbReference type="InterPro" id="IPR007410">
    <property type="entry name" value="LpqE-like"/>
</dbReference>
<dbReference type="Proteomes" id="UP000009286">
    <property type="component" value="Chromosome"/>
</dbReference>
<protein>
    <recommendedName>
        <fullName evidence="5">Copper chaperone PCu(A)C</fullName>
    </recommendedName>
</protein>
<evidence type="ECO:0008006" key="5">
    <source>
        <dbReference type="Google" id="ProtNLM"/>
    </source>
</evidence>
<dbReference type="Gene3D" id="2.60.40.1890">
    <property type="entry name" value="PCu(A)C copper chaperone"/>
    <property type="match status" value="1"/>
</dbReference>
<dbReference type="Pfam" id="PF04314">
    <property type="entry name" value="PCuAC"/>
    <property type="match status" value="1"/>
</dbReference>
<feature type="chain" id="PRO_5003432779" description="Copper chaperone PCu(A)C" evidence="2">
    <location>
        <begin position="23"/>
        <end position="164"/>
    </location>
</feature>
<feature type="compositionally biased region" description="Basic and acidic residues" evidence="1">
    <location>
        <begin position="143"/>
        <end position="164"/>
    </location>
</feature>
<evidence type="ECO:0000256" key="2">
    <source>
        <dbReference type="SAM" id="SignalP"/>
    </source>
</evidence>
<name>G2KT25_MICAA</name>
<evidence type="ECO:0000256" key="1">
    <source>
        <dbReference type="SAM" id="MobiDB-lite"/>
    </source>
</evidence>
<dbReference type="InterPro" id="IPR058248">
    <property type="entry name" value="Lxx211020-like"/>
</dbReference>
<dbReference type="SUPFAM" id="SSF110087">
    <property type="entry name" value="DR1885-like metal-binding protein"/>
    <property type="match status" value="1"/>
</dbReference>